<gene>
    <name evidence="1" type="ORF">DN051_04335</name>
</gene>
<evidence type="ECO:0000313" key="1">
    <source>
        <dbReference type="EMBL" id="AWW35970.1"/>
    </source>
</evidence>
<keyword evidence="2" id="KW-1185">Reference proteome</keyword>
<evidence type="ECO:0000313" key="2">
    <source>
        <dbReference type="Proteomes" id="UP000249616"/>
    </source>
</evidence>
<accession>A0A2Z4ITA8</accession>
<dbReference type="AlphaFoldDB" id="A0A2Z4ITA8"/>
<reference evidence="1 2" key="1">
    <citation type="journal article" date="2019" name="Int. J. Syst. Evol. Microbiol.">
        <title>Streptomyces cadmiisoli sp. nov., a novel actinomycete isolated from cadmium-contaminated soil.</title>
        <authorList>
            <person name="Li K."/>
            <person name="Tang X."/>
            <person name="Zhao J."/>
            <person name="Guo Y."/>
            <person name="Tang Y."/>
            <person name="Gao J."/>
        </authorList>
    </citation>
    <scope>NUCLEOTIDE SEQUENCE [LARGE SCALE GENOMIC DNA]</scope>
    <source>
        <strain evidence="1 2">ZFG47</strain>
    </source>
</reference>
<dbReference type="KEGG" id="scad:DN051_04335"/>
<protein>
    <submittedName>
        <fullName evidence="1">Uncharacterized protein</fullName>
    </submittedName>
</protein>
<name>A0A2Z4ITA8_9ACTN</name>
<dbReference type="Proteomes" id="UP000249616">
    <property type="component" value="Chromosome"/>
</dbReference>
<proteinExistence type="predicted"/>
<organism evidence="1 2">
    <name type="scientific">Streptomyces cadmiisoli</name>
    <dbReference type="NCBI Taxonomy" id="2184053"/>
    <lineage>
        <taxon>Bacteria</taxon>
        <taxon>Bacillati</taxon>
        <taxon>Actinomycetota</taxon>
        <taxon>Actinomycetes</taxon>
        <taxon>Kitasatosporales</taxon>
        <taxon>Streptomycetaceae</taxon>
        <taxon>Streptomyces</taxon>
        <taxon>Streptomyces aurantiacus group</taxon>
    </lineage>
</organism>
<sequence length="59" mass="6639">MLVGVGAGAVPGRSGPDAVQLLWLLCFWPSAIRSRFQVWTSCRWSLRTMTIHLPSIQRK</sequence>
<dbReference type="EMBL" id="CP030073">
    <property type="protein sequence ID" value="AWW35970.1"/>
    <property type="molecule type" value="Genomic_DNA"/>
</dbReference>